<dbReference type="PANTHER" id="PTHR30055">
    <property type="entry name" value="HTH-TYPE TRANSCRIPTIONAL REGULATOR RUTR"/>
    <property type="match status" value="1"/>
</dbReference>
<evidence type="ECO:0000313" key="6">
    <source>
        <dbReference type="Proteomes" id="UP000182652"/>
    </source>
</evidence>
<dbReference type="PROSITE" id="PS50977">
    <property type="entry name" value="HTH_TETR_2"/>
    <property type="match status" value="1"/>
</dbReference>
<dbReference type="InterPro" id="IPR001647">
    <property type="entry name" value="HTH_TetR"/>
</dbReference>
<evidence type="ECO:0000256" key="2">
    <source>
        <dbReference type="PROSITE-ProRule" id="PRU00335"/>
    </source>
</evidence>
<dbReference type="AlphaFoldDB" id="A0A1H4RUP3"/>
<feature type="region of interest" description="Disordered" evidence="3">
    <location>
        <begin position="1"/>
        <end position="26"/>
    </location>
</feature>
<protein>
    <submittedName>
        <fullName evidence="5">DNA-binding transcriptional regulator, AcrR family</fullName>
    </submittedName>
</protein>
<dbReference type="Gene3D" id="1.10.357.10">
    <property type="entry name" value="Tetracycline Repressor, domain 2"/>
    <property type="match status" value="1"/>
</dbReference>
<dbReference type="EMBL" id="FNSN01000003">
    <property type="protein sequence ID" value="SEC35527.1"/>
    <property type="molecule type" value="Genomic_DNA"/>
</dbReference>
<evidence type="ECO:0000313" key="5">
    <source>
        <dbReference type="EMBL" id="SEC35527.1"/>
    </source>
</evidence>
<keyword evidence="1 2" id="KW-0238">DNA-binding</keyword>
<dbReference type="STRING" id="156980.SAMN04489745_2657"/>
<dbReference type="Pfam" id="PF00440">
    <property type="entry name" value="TetR_N"/>
    <property type="match status" value="1"/>
</dbReference>
<dbReference type="GO" id="GO:0003700">
    <property type="term" value="F:DNA-binding transcription factor activity"/>
    <property type="evidence" value="ECO:0007669"/>
    <property type="project" value="TreeGrafter"/>
</dbReference>
<accession>A0A1H4RUP3</accession>
<dbReference type="SUPFAM" id="SSF46689">
    <property type="entry name" value="Homeodomain-like"/>
    <property type="match status" value="1"/>
</dbReference>
<evidence type="ECO:0000259" key="4">
    <source>
        <dbReference type="PROSITE" id="PS50977"/>
    </source>
</evidence>
<organism evidence="5 6">
    <name type="scientific">Arthrobacter woluwensis</name>
    <dbReference type="NCBI Taxonomy" id="156980"/>
    <lineage>
        <taxon>Bacteria</taxon>
        <taxon>Bacillati</taxon>
        <taxon>Actinomycetota</taxon>
        <taxon>Actinomycetes</taxon>
        <taxon>Micrococcales</taxon>
        <taxon>Micrococcaceae</taxon>
        <taxon>Arthrobacter</taxon>
    </lineage>
</organism>
<dbReference type="Pfam" id="PF17932">
    <property type="entry name" value="TetR_C_24"/>
    <property type="match status" value="1"/>
</dbReference>
<dbReference type="InterPro" id="IPR050109">
    <property type="entry name" value="HTH-type_TetR-like_transc_reg"/>
</dbReference>
<dbReference type="GO" id="GO:0000976">
    <property type="term" value="F:transcription cis-regulatory region binding"/>
    <property type="evidence" value="ECO:0007669"/>
    <property type="project" value="TreeGrafter"/>
</dbReference>
<feature type="DNA-binding region" description="H-T-H motif" evidence="2">
    <location>
        <begin position="48"/>
        <end position="67"/>
    </location>
</feature>
<dbReference type="Gene3D" id="1.10.10.60">
    <property type="entry name" value="Homeodomain-like"/>
    <property type="match status" value="1"/>
</dbReference>
<name>A0A1H4RUP3_9MICC</name>
<evidence type="ECO:0000256" key="3">
    <source>
        <dbReference type="SAM" id="MobiDB-lite"/>
    </source>
</evidence>
<dbReference type="Proteomes" id="UP000182652">
    <property type="component" value="Unassembled WGS sequence"/>
</dbReference>
<dbReference type="PRINTS" id="PR00455">
    <property type="entry name" value="HTHTETR"/>
</dbReference>
<proteinExistence type="predicted"/>
<reference evidence="5 6" key="1">
    <citation type="submission" date="2016-10" db="EMBL/GenBank/DDBJ databases">
        <authorList>
            <person name="de Groot N.N."/>
        </authorList>
    </citation>
    <scope>NUCLEOTIDE SEQUENCE [LARGE SCALE GENOMIC DNA]</scope>
    <source>
        <strain evidence="5 6">DSM 10495</strain>
    </source>
</reference>
<sequence>MSVMSTTREEQVSESPGTARSAAKEERRKALVSQAARLFADSGFAKVSLEALGAAVGMSGPAVYRHFPSKQAVLEELLLGVSRRLLDGGREVMDAAADSAPDGTALRALVRFHTDFALSQPEVIRIQDRDFQSLPEASRKQVRELQRAYVELWVQALGTELPGAGPSERRLRVHACFGLINSTPHSLRERGRTVPARTARPVLEAMAYAALTAPGGSD</sequence>
<dbReference type="PANTHER" id="PTHR30055:SF237">
    <property type="entry name" value="TRANSCRIPTIONAL REPRESSOR MCE3R"/>
    <property type="match status" value="1"/>
</dbReference>
<dbReference type="InterPro" id="IPR009057">
    <property type="entry name" value="Homeodomain-like_sf"/>
</dbReference>
<keyword evidence="6" id="KW-1185">Reference proteome</keyword>
<evidence type="ECO:0000256" key="1">
    <source>
        <dbReference type="ARBA" id="ARBA00023125"/>
    </source>
</evidence>
<gene>
    <name evidence="5" type="ORF">SAMN04489745_2657</name>
</gene>
<dbReference type="InterPro" id="IPR036271">
    <property type="entry name" value="Tet_transcr_reg_TetR-rel_C_sf"/>
</dbReference>
<feature type="domain" description="HTH tetR-type" evidence="4">
    <location>
        <begin position="25"/>
        <end position="85"/>
    </location>
</feature>
<dbReference type="SUPFAM" id="SSF48498">
    <property type="entry name" value="Tetracyclin repressor-like, C-terminal domain"/>
    <property type="match status" value="1"/>
</dbReference>
<dbReference type="InterPro" id="IPR041490">
    <property type="entry name" value="KstR2_TetR_C"/>
</dbReference>